<accession>A0A167UB69</accession>
<dbReference type="AlphaFoldDB" id="A0A167UB69"/>
<sequence length="158" mass="16911">MSNQFFTENVSTGAHVTNVNGDYLTNPTYNISTHTTTCTVNVYLIAAADNNFANVWGAARAGPARRSSVMSINTSPSHAVASRAPAAASQDSGIQKVLQDKIEEIMQHMGTFTSDMRRIVSHAWASPGRALGNPRNSAQMVWLARSSAQMALLGSRGN</sequence>
<proteinExistence type="predicted"/>
<protein>
    <submittedName>
        <fullName evidence="1">Uncharacterized protein</fullName>
    </submittedName>
</protein>
<name>A0A167UB69_9AGAM</name>
<organism evidence="1 2">
    <name type="scientific">Athelia psychrophila</name>
    <dbReference type="NCBI Taxonomy" id="1759441"/>
    <lineage>
        <taxon>Eukaryota</taxon>
        <taxon>Fungi</taxon>
        <taxon>Dikarya</taxon>
        <taxon>Basidiomycota</taxon>
        <taxon>Agaricomycotina</taxon>
        <taxon>Agaricomycetes</taxon>
        <taxon>Agaricomycetidae</taxon>
        <taxon>Atheliales</taxon>
        <taxon>Atheliaceae</taxon>
        <taxon>Athelia</taxon>
    </lineage>
</organism>
<evidence type="ECO:0000313" key="2">
    <source>
        <dbReference type="Proteomes" id="UP000076532"/>
    </source>
</evidence>
<dbReference type="EMBL" id="KV418005">
    <property type="protein sequence ID" value="KZP03773.1"/>
    <property type="molecule type" value="Genomic_DNA"/>
</dbReference>
<keyword evidence="2" id="KW-1185">Reference proteome</keyword>
<gene>
    <name evidence="1" type="ORF">FIBSPDRAFT_879147</name>
</gene>
<dbReference type="Proteomes" id="UP000076532">
    <property type="component" value="Unassembled WGS sequence"/>
</dbReference>
<reference evidence="1 2" key="1">
    <citation type="journal article" date="2016" name="Mol. Biol. Evol.">
        <title>Comparative Genomics of Early-Diverging Mushroom-Forming Fungi Provides Insights into the Origins of Lignocellulose Decay Capabilities.</title>
        <authorList>
            <person name="Nagy L.G."/>
            <person name="Riley R."/>
            <person name="Tritt A."/>
            <person name="Adam C."/>
            <person name="Daum C."/>
            <person name="Floudas D."/>
            <person name="Sun H."/>
            <person name="Yadav J.S."/>
            <person name="Pangilinan J."/>
            <person name="Larsson K.H."/>
            <person name="Matsuura K."/>
            <person name="Barry K."/>
            <person name="Labutti K."/>
            <person name="Kuo R."/>
            <person name="Ohm R.A."/>
            <person name="Bhattacharya S.S."/>
            <person name="Shirouzu T."/>
            <person name="Yoshinaga Y."/>
            <person name="Martin F.M."/>
            <person name="Grigoriev I.V."/>
            <person name="Hibbett D.S."/>
        </authorList>
    </citation>
    <scope>NUCLEOTIDE SEQUENCE [LARGE SCALE GENOMIC DNA]</scope>
    <source>
        <strain evidence="1 2">CBS 109695</strain>
    </source>
</reference>
<evidence type="ECO:0000313" key="1">
    <source>
        <dbReference type="EMBL" id="KZP03773.1"/>
    </source>
</evidence>